<comment type="caution">
    <text evidence="2">The sequence shown here is derived from an EMBL/GenBank/DDBJ whole genome shotgun (WGS) entry which is preliminary data.</text>
</comment>
<name>A0AA89AG84_9ASTE</name>
<feature type="domain" description="Retrotransposon Copia-like N-terminal" evidence="1">
    <location>
        <begin position="47"/>
        <end position="83"/>
    </location>
</feature>
<evidence type="ECO:0000313" key="2">
    <source>
        <dbReference type="EMBL" id="KAK3001200.1"/>
    </source>
</evidence>
<reference evidence="2" key="1">
    <citation type="submission" date="2022-12" db="EMBL/GenBank/DDBJ databases">
        <title>Draft genome assemblies for two species of Escallonia (Escalloniales).</title>
        <authorList>
            <person name="Chanderbali A."/>
            <person name="Dervinis C."/>
            <person name="Anghel I."/>
            <person name="Soltis D."/>
            <person name="Soltis P."/>
            <person name="Zapata F."/>
        </authorList>
    </citation>
    <scope>NUCLEOTIDE SEQUENCE</scope>
    <source>
        <strain evidence="2">UCBG64.0493</strain>
        <tissue evidence="2">Leaf</tissue>
    </source>
</reference>
<evidence type="ECO:0000313" key="3">
    <source>
        <dbReference type="Proteomes" id="UP001188597"/>
    </source>
</evidence>
<proteinExistence type="predicted"/>
<sequence>MAGNDNGKSTGDLVSSGNANQSKAVDIISPHYLHLSDHSNHIFMMHPLSESEDNYFTWRLDFVNALHSKNKGSFTDGTIAKPEIYSLDLQPWNQCNAVVLSLVTNAVDKELQGSTAHVEIAREIWQDLEERFTQEIASRVCKLKRPI</sequence>
<gene>
    <name evidence="2" type="ORF">RJ639_021200</name>
</gene>
<dbReference type="PANTHER" id="PTHR37610:SF97">
    <property type="entry name" value="RETROTRANSPOSON GAG DOMAIN-CONTAINING PROTEIN"/>
    <property type="match status" value="1"/>
</dbReference>
<dbReference type="PANTHER" id="PTHR37610">
    <property type="entry name" value="CCHC-TYPE DOMAIN-CONTAINING PROTEIN"/>
    <property type="match status" value="1"/>
</dbReference>
<dbReference type="AlphaFoldDB" id="A0AA89AG84"/>
<dbReference type="EMBL" id="JAVXUP010002830">
    <property type="protein sequence ID" value="KAK3001200.1"/>
    <property type="molecule type" value="Genomic_DNA"/>
</dbReference>
<keyword evidence="3" id="KW-1185">Reference proteome</keyword>
<organism evidence="2 3">
    <name type="scientific">Escallonia herrerae</name>
    <dbReference type="NCBI Taxonomy" id="1293975"/>
    <lineage>
        <taxon>Eukaryota</taxon>
        <taxon>Viridiplantae</taxon>
        <taxon>Streptophyta</taxon>
        <taxon>Embryophyta</taxon>
        <taxon>Tracheophyta</taxon>
        <taxon>Spermatophyta</taxon>
        <taxon>Magnoliopsida</taxon>
        <taxon>eudicotyledons</taxon>
        <taxon>Gunneridae</taxon>
        <taxon>Pentapetalae</taxon>
        <taxon>asterids</taxon>
        <taxon>campanulids</taxon>
        <taxon>Escalloniales</taxon>
        <taxon>Escalloniaceae</taxon>
        <taxon>Escallonia</taxon>
    </lineage>
</organism>
<dbReference type="Pfam" id="PF14244">
    <property type="entry name" value="Retrotran_gag_3"/>
    <property type="match status" value="1"/>
</dbReference>
<evidence type="ECO:0000259" key="1">
    <source>
        <dbReference type="Pfam" id="PF14244"/>
    </source>
</evidence>
<dbReference type="Proteomes" id="UP001188597">
    <property type="component" value="Unassembled WGS sequence"/>
</dbReference>
<dbReference type="InterPro" id="IPR029472">
    <property type="entry name" value="Copia-like_N"/>
</dbReference>
<accession>A0AA89AG84</accession>
<protein>
    <recommendedName>
        <fullName evidence="1">Retrotransposon Copia-like N-terminal domain-containing protein</fullName>
    </recommendedName>
</protein>